<dbReference type="InterPro" id="IPR004558">
    <property type="entry name" value="Coprogen_oxidase_HemN"/>
</dbReference>
<evidence type="ECO:0000256" key="4">
    <source>
        <dbReference type="ARBA" id="ARBA00011245"/>
    </source>
</evidence>
<evidence type="ECO:0000259" key="16">
    <source>
        <dbReference type="PROSITE" id="PS51918"/>
    </source>
</evidence>
<dbReference type="SUPFAM" id="SSF102114">
    <property type="entry name" value="Radical SAM enzymes"/>
    <property type="match status" value="1"/>
</dbReference>
<proteinExistence type="inferred from homology"/>
<dbReference type="InterPro" id="IPR007197">
    <property type="entry name" value="rSAM"/>
</dbReference>
<comment type="subunit">
    <text evidence="4">Monomer.</text>
</comment>
<evidence type="ECO:0000256" key="11">
    <source>
        <dbReference type="ARBA" id="ARBA00023014"/>
    </source>
</evidence>
<dbReference type="InterPro" id="IPR023404">
    <property type="entry name" value="rSAM_horseshoe"/>
</dbReference>
<comment type="similarity">
    <text evidence="3 15">Belongs to the anaerobic coproporphyrinogen-III oxidase family.</text>
</comment>
<comment type="catalytic activity">
    <reaction evidence="14 15">
        <text>coproporphyrinogen III + 2 S-adenosyl-L-methionine = protoporphyrinogen IX + 2 5'-deoxyadenosine + 2 L-methionine + 2 CO2</text>
        <dbReference type="Rhea" id="RHEA:15425"/>
        <dbReference type="ChEBI" id="CHEBI:16526"/>
        <dbReference type="ChEBI" id="CHEBI:17319"/>
        <dbReference type="ChEBI" id="CHEBI:57307"/>
        <dbReference type="ChEBI" id="CHEBI:57309"/>
        <dbReference type="ChEBI" id="CHEBI:57844"/>
        <dbReference type="ChEBI" id="CHEBI:59789"/>
        <dbReference type="EC" id="1.3.98.3"/>
    </reaction>
</comment>
<accession>A0ABW8NH09</accession>
<evidence type="ECO:0000256" key="12">
    <source>
        <dbReference type="ARBA" id="ARBA00023244"/>
    </source>
</evidence>
<comment type="subcellular location">
    <subcellularLocation>
        <location evidence="1 15">Cytoplasm</location>
    </subcellularLocation>
</comment>
<dbReference type="InterPro" id="IPR058240">
    <property type="entry name" value="rSAM_sf"/>
</dbReference>
<evidence type="ECO:0000256" key="15">
    <source>
        <dbReference type="PIRNR" id="PIRNR000167"/>
    </source>
</evidence>
<dbReference type="Gene3D" id="1.10.10.920">
    <property type="match status" value="1"/>
</dbReference>
<dbReference type="GO" id="GO:0051989">
    <property type="term" value="F:coproporphyrinogen dehydrogenase activity"/>
    <property type="evidence" value="ECO:0007669"/>
    <property type="project" value="UniProtKB-EC"/>
</dbReference>
<evidence type="ECO:0000256" key="7">
    <source>
        <dbReference type="ARBA" id="ARBA00022691"/>
    </source>
</evidence>
<dbReference type="SMART" id="SM00729">
    <property type="entry name" value="Elp3"/>
    <property type="match status" value="1"/>
</dbReference>
<evidence type="ECO:0000256" key="8">
    <source>
        <dbReference type="ARBA" id="ARBA00022723"/>
    </source>
</evidence>
<comment type="caution">
    <text evidence="17">The sequence shown here is derived from an EMBL/GenBank/DDBJ whole genome shotgun (WGS) entry which is preliminary data.</text>
</comment>
<dbReference type="InterPro" id="IPR034505">
    <property type="entry name" value="Coproporphyrinogen-III_oxidase"/>
</dbReference>
<keyword evidence="18" id="KW-1185">Reference proteome</keyword>
<evidence type="ECO:0000256" key="5">
    <source>
        <dbReference type="ARBA" id="ARBA00022485"/>
    </source>
</evidence>
<dbReference type="Pfam" id="PF04055">
    <property type="entry name" value="Radical_SAM"/>
    <property type="match status" value="1"/>
</dbReference>
<dbReference type="Proteomes" id="UP001620597">
    <property type="component" value="Unassembled WGS sequence"/>
</dbReference>
<keyword evidence="5 15" id="KW-0004">4Fe-4S</keyword>
<dbReference type="RefSeq" id="WP_416205545.1">
    <property type="nucleotide sequence ID" value="NZ_JBBKTX010000007.1"/>
</dbReference>
<keyword evidence="11 15" id="KW-0411">Iron-sulfur</keyword>
<dbReference type="PIRSF" id="PIRSF000167">
    <property type="entry name" value="HemN"/>
    <property type="match status" value="1"/>
</dbReference>
<keyword evidence="10 15" id="KW-0408">Iron</keyword>
<evidence type="ECO:0000256" key="10">
    <source>
        <dbReference type="ARBA" id="ARBA00023004"/>
    </source>
</evidence>
<evidence type="ECO:0000313" key="17">
    <source>
        <dbReference type="EMBL" id="MFK4752243.1"/>
    </source>
</evidence>
<keyword evidence="12 15" id="KW-0627">Porphyrin biosynthesis</keyword>
<dbReference type="Gene3D" id="3.80.30.20">
    <property type="entry name" value="tm_1862 like domain"/>
    <property type="match status" value="1"/>
</dbReference>
<evidence type="ECO:0000256" key="13">
    <source>
        <dbReference type="ARBA" id="ARBA00024295"/>
    </source>
</evidence>
<dbReference type="Pfam" id="PF06969">
    <property type="entry name" value="HemN_C"/>
    <property type="match status" value="1"/>
</dbReference>
<comment type="function">
    <text evidence="13">Involved in the heme biosynthesis. Catalyzes the anaerobic oxidative decarboxylation of propionate groups of rings A and B of coproporphyrinogen III to yield the vinyl groups in protoporphyrinogen IX.</text>
</comment>
<dbReference type="EC" id="1.3.98.3" evidence="15"/>
<dbReference type="InterPro" id="IPR010723">
    <property type="entry name" value="HemN_C"/>
</dbReference>
<dbReference type="NCBIfam" id="TIGR00538">
    <property type="entry name" value="hemN"/>
    <property type="match status" value="1"/>
</dbReference>
<dbReference type="SFLD" id="SFLDS00029">
    <property type="entry name" value="Radical_SAM"/>
    <property type="match status" value="1"/>
</dbReference>
<dbReference type="SFLD" id="SFLDF00277">
    <property type="entry name" value="oxygen-independent_coproporphy"/>
    <property type="match status" value="1"/>
</dbReference>
<keyword evidence="9 15" id="KW-0560">Oxidoreductase</keyword>
<reference evidence="17 18" key="1">
    <citation type="submission" date="2024-03" db="EMBL/GenBank/DDBJ databases">
        <title>High-quality draft genome sequence of Oceanobacter sp. wDCs-4.</title>
        <authorList>
            <person name="Dong C."/>
        </authorList>
    </citation>
    <scope>NUCLEOTIDE SEQUENCE [LARGE SCALE GENOMIC DNA]</scope>
    <source>
        <strain evidence="18">wDCs-4</strain>
    </source>
</reference>
<dbReference type="InterPro" id="IPR006638">
    <property type="entry name" value="Elp3/MiaA/NifB-like_rSAM"/>
</dbReference>
<keyword evidence="8 15" id="KW-0479">Metal-binding</keyword>
<keyword evidence="6 15" id="KW-0963">Cytoplasm</keyword>
<gene>
    <name evidence="17" type="primary">hemN</name>
    <name evidence="17" type="ORF">WG929_07465</name>
</gene>
<dbReference type="SFLD" id="SFLDG01065">
    <property type="entry name" value="anaerobic_coproporphyrinogen-I"/>
    <property type="match status" value="1"/>
</dbReference>
<dbReference type="EMBL" id="JBBKTX010000007">
    <property type="protein sequence ID" value="MFK4752243.1"/>
    <property type="molecule type" value="Genomic_DNA"/>
</dbReference>
<evidence type="ECO:0000313" key="18">
    <source>
        <dbReference type="Proteomes" id="UP001620597"/>
    </source>
</evidence>
<protein>
    <recommendedName>
        <fullName evidence="15">Coproporphyrinogen-III oxidase</fullName>
        <ecNumber evidence="15">1.3.98.3</ecNumber>
    </recommendedName>
</protein>
<dbReference type="CDD" id="cd01335">
    <property type="entry name" value="Radical_SAM"/>
    <property type="match status" value="1"/>
</dbReference>
<dbReference type="PROSITE" id="PS51918">
    <property type="entry name" value="RADICAL_SAM"/>
    <property type="match status" value="1"/>
</dbReference>
<dbReference type="PANTHER" id="PTHR13932">
    <property type="entry name" value="COPROPORPHYRINIGEN III OXIDASE"/>
    <property type="match status" value="1"/>
</dbReference>
<evidence type="ECO:0000256" key="6">
    <source>
        <dbReference type="ARBA" id="ARBA00022490"/>
    </source>
</evidence>
<name>A0ABW8NH09_9GAMM</name>
<evidence type="ECO:0000256" key="2">
    <source>
        <dbReference type="ARBA" id="ARBA00004785"/>
    </source>
</evidence>
<evidence type="ECO:0000256" key="14">
    <source>
        <dbReference type="ARBA" id="ARBA00048321"/>
    </source>
</evidence>
<feature type="domain" description="Radical SAM core" evidence="16">
    <location>
        <begin position="47"/>
        <end position="288"/>
    </location>
</feature>
<keyword evidence="7 15" id="KW-0949">S-adenosyl-L-methionine</keyword>
<comment type="pathway">
    <text evidence="2 15">Porphyrin-containing compound metabolism; protoporphyrin-IX biosynthesis; protoporphyrinogen-IX from coproporphyrinogen-III (AdoMet route): step 1/1.</text>
</comment>
<sequence length="464" mass="53211">MNHTVSWDPLLIQRYNRPGPRYTSYPTAVEFVPLDNDILERQAYAERNPERPLSLYLHIPFCRHVCYYCGCNKIVTKDISRAAPYLQYLKDEIRRKHALLGGNQGGRIARVEQLHLGGGTPTFLSDEQLQDLVSFLRETFEFSTSEDADYSIEIDPRELRPGTLTLLRQLGFNRLSYGVQDLQPEVQQAVNRLQPEEMIREVMAKARVLGFRSINIDLIYGLPNQTRDSFDQTLDTMIELSPDRLSVFNYAHLPERFKPQRRIHAEDLPSAQEKLTILGHCIQRLTAAGYQYIGMDHFARPDDELALAQTAGKLHRNFQGYTTHGDCDLLGFGVSSISQIGDYYLQNQVSMDGYTAALDKTQLPTNKYCKVTRDDQIRRRVISELLCHLHVDFSAIDAEFQINSRDYLLPSLRRLDPMVNDGLVIITGSGVAIRDKGQLLVRNACMAFDEYIYQHEQQRFSKAI</sequence>
<evidence type="ECO:0000256" key="9">
    <source>
        <dbReference type="ARBA" id="ARBA00023002"/>
    </source>
</evidence>
<evidence type="ECO:0000256" key="1">
    <source>
        <dbReference type="ARBA" id="ARBA00004496"/>
    </source>
</evidence>
<dbReference type="PANTHER" id="PTHR13932:SF6">
    <property type="entry name" value="OXYGEN-INDEPENDENT COPROPORPHYRINOGEN III OXIDASE"/>
    <property type="match status" value="1"/>
</dbReference>
<evidence type="ECO:0000256" key="3">
    <source>
        <dbReference type="ARBA" id="ARBA00005493"/>
    </source>
</evidence>
<comment type="cofactor">
    <cofactor evidence="15">
        <name>[4Fe-4S] cluster</name>
        <dbReference type="ChEBI" id="CHEBI:49883"/>
    </cofactor>
    <text evidence="15">Binds 1 [4Fe-4S] cluster. The cluster is coordinated with 3 cysteines and an exchangeable S-adenosyl-L-methionine.</text>
</comment>
<organism evidence="17 18">
    <name type="scientific">Oceanobacter antarcticus</name>
    <dbReference type="NCBI Taxonomy" id="3133425"/>
    <lineage>
        <taxon>Bacteria</taxon>
        <taxon>Pseudomonadati</taxon>
        <taxon>Pseudomonadota</taxon>
        <taxon>Gammaproteobacteria</taxon>
        <taxon>Oceanospirillales</taxon>
        <taxon>Oceanospirillaceae</taxon>
        <taxon>Oceanobacter</taxon>
    </lineage>
</organism>